<dbReference type="EMBL" id="QJKJ01000551">
    <property type="protein sequence ID" value="RDY11950.1"/>
    <property type="molecule type" value="Genomic_DNA"/>
</dbReference>
<keyword evidence="2" id="KW-1185">Reference proteome</keyword>
<dbReference type="Proteomes" id="UP000257109">
    <property type="component" value="Unassembled WGS sequence"/>
</dbReference>
<evidence type="ECO:0000313" key="2">
    <source>
        <dbReference type="Proteomes" id="UP000257109"/>
    </source>
</evidence>
<dbReference type="STRING" id="157652.A0A371IAB0"/>
<feature type="non-terminal residue" evidence="1">
    <location>
        <position position="1"/>
    </location>
</feature>
<dbReference type="OrthoDB" id="1934719at2759"/>
<comment type="caution">
    <text evidence="1">The sequence shown here is derived from an EMBL/GenBank/DDBJ whole genome shotgun (WGS) entry which is preliminary data.</text>
</comment>
<proteinExistence type="predicted"/>
<sequence>METRTLSYFHDMTLIRRRKNTYESLQREDGTWVTNQVELEDLVTTFYKNLFMEEVEYKPFCLHGAFPSFPFDSREELANMVSLEEYLIWVPLKPLVLMVFVTPSTPILNNSQWRVVRNSLAKLVVGIFAYPSKVEEINDTLISLIPNINRVYNMKNFKPISLCNVPYKIGTKTFAQRSRHVDKGQIISLLHKKCFIPCRKNGKWVEWSYAFKRDSIGRSSFNLPICPMIEIVENKIWHPIQLSEGGLQLSHLAIISEVEPIKTIL</sequence>
<dbReference type="AlphaFoldDB" id="A0A371IAB0"/>
<organism evidence="1 2">
    <name type="scientific">Mucuna pruriens</name>
    <name type="common">Velvet bean</name>
    <name type="synonym">Dolichos pruriens</name>
    <dbReference type="NCBI Taxonomy" id="157652"/>
    <lineage>
        <taxon>Eukaryota</taxon>
        <taxon>Viridiplantae</taxon>
        <taxon>Streptophyta</taxon>
        <taxon>Embryophyta</taxon>
        <taxon>Tracheophyta</taxon>
        <taxon>Spermatophyta</taxon>
        <taxon>Magnoliopsida</taxon>
        <taxon>eudicotyledons</taxon>
        <taxon>Gunneridae</taxon>
        <taxon>Pentapetalae</taxon>
        <taxon>rosids</taxon>
        <taxon>fabids</taxon>
        <taxon>Fabales</taxon>
        <taxon>Fabaceae</taxon>
        <taxon>Papilionoideae</taxon>
        <taxon>50 kb inversion clade</taxon>
        <taxon>NPAAA clade</taxon>
        <taxon>indigoferoid/millettioid clade</taxon>
        <taxon>Phaseoleae</taxon>
        <taxon>Mucuna</taxon>
    </lineage>
</organism>
<gene>
    <name evidence="1" type="ORF">CR513_03319</name>
</gene>
<feature type="non-terminal residue" evidence="1">
    <location>
        <position position="265"/>
    </location>
</feature>
<evidence type="ECO:0000313" key="1">
    <source>
        <dbReference type="EMBL" id="RDY11950.1"/>
    </source>
</evidence>
<reference evidence="1" key="1">
    <citation type="submission" date="2018-05" db="EMBL/GenBank/DDBJ databases">
        <title>Draft genome of Mucuna pruriens seed.</title>
        <authorList>
            <person name="Nnadi N.E."/>
            <person name="Vos R."/>
            <person name="Hasami M.H."/>
            <person name="Devisetty U.K."/>
            <person name="Aguiy J.C."/>
        </authorList>
    </citation>
    <scope>NUCLEOTIDE SEQUENCE [LARGE SCALE GENOMIC DNA]</scope>
    <source>
        <strain evidence="1">JCA_2017</strain>
    </source>
</reference>
<name>A0A371IAB0_MUCPR</name>
<protein>
    <submittedName>
        <fullName evidence="1">Uncharacterized protein</fullName>
    </submittedName>
</protein>
<accession>A0A371IAB0</accession>